<gene>
    <name evidence="1" type="ORF">sscle_02g020670</name>
</gene>
<organism evidence="1 2">
    <name type="scientific">Sclerotinia sclerotiorum (strain ATCC 18683 / 1980 / Ss-1)</name>
    <name type="common">White mold</name>
    <name type="synonym">Whetzelinia sclerotiorum</name>
    <dbReference type="NCBI Taxonomy" id="665079"/>
    <lineage>
        <taxon>Eukaryota</taxon>
        <taxon>Fungi</taxon>
        <taxon>Dikarya</taxon>
        <taxon>Ascomycota</taxon>
        <taxon>Pezizomycotina</taxon>
        <taxon>Leotiomycetes</taxon>
        <taxon>Helotiales</taxon>
        <taxon>Sclerotiniaceae</taxon>
        <taxon>Sclerotinia</taxon>
    </lineage>
</organism>
<dbReference type="OrthoDB" id="3526263at2759"/>
<evidence type="ECO:0000313" key="2">
    <source>
        <dbReference type="Proteomes" id="UP000177798"/>
    </source>
</evidence>
<sequence length="194" mass="22016">MCNLCRRIEAIKTIDSILLKPLICILTKIHEKSEPGLGDVLIWREGRIKAIQKRLLPLQIGPLKYPIRAIIADLESELAKIEVKKMDHPAMRSVGKLNSLKENILPDESSSIRAWKTNRAEEARVAKSTTALKVITQMQGQIERDVLVDDLYPHPDNIQWSTQLVDEWFAKNSDVLLSEGASEEYVRKHGKGSR</sequence>
<accession>A0A1D9PX78</accession>
<name>A0A1D9PX78_SCLS1</name>
<proteinExistence type="predicted"/>
<dbReference type="Proteomes" id="UP000177798">
    <property type="component" value="Chromosome 2"/>
</dbReference>
<evidence type="ECO:0000313" key="1">
    <source>
        <dbReference type="EMBL" id="APA07297.1"/>
    </source>
</evidence>
<dbReference type="EMBL" id="CP017815">
    <property type="protein sequence ID" value="APA07297.1"/>
    <property type="molecule type" value="Genomic_DNA"/>
</dbReference>
<protein>
    <submittedName>
        <fullName evidence="1">Uncharacterized protein</fullName>
    </submittedName>
</protein>
<dbReference type="AlphaFoldDB" id="A0A1D9PX78"/>
<dbReference type="VEuPathDB" id="FungiDB:sscle_02g020670"/>
<reference evidence="2" key="1">
    <citation type="journal article" date="2017" name="Genome Biol. Evol.">
        <title>The complete genome sequence of the phytopathogenic fungus Sclerotinia sclerotiorum reveals insights into the genome architecture of broad host range pathogens.</title>
        <authorList>
            <person name="Derbyshire M."/>
            <person name="Denton-Giles M."/>
            <person name="Hegedus D."/>
            <person name="Seifbarghy S."/>
            <person name="Rollins J."/>
            <person name="van Kan J."/>
            <person name="Seidl M.F."/>
            <person name="Faino L."/>
            <person name="Mbengue M."/>
            <person name="Navaud O."/>
            <person name="Raffaele S."/>
            <person name="Hammond-Kosack K."/>
            <person name="Heard S."/>
            <person name="Oliver R."/>
        </authorList>
    </citation>
    <scope>NUCLEOTIDE SEQUENCE [LARGE SCALE GENOMIC DNA]</scope>
    <source>
        <strain evidence="2">ATCC 18683 / 1980 / Ss-1</strain>
    </source>
</reference>